<evidence type="ECO:0008006" key="4">
    <source>
        <dbReference type="Google" id="ProtNLM"/>
    </source>
</evidence>
<name>A0AAV5IM71_9ROSI</name>
<comment type="caution">
    <text evidence="2">The sequence shown here is derived from an EMBL/GenBank/DDBJ whole genome shotgun (WGS) entry which is preliminary data.</text>
</comment>
<dbReference type="InterPro" id="IPR046960">
    <property type="entry name" value="PPR_At4g14850-like_plant"/>
</dbReference>
<proteinExistence type="predicted"/>
<evidence type="ECO:0000256" key="1">
    <source>
        <dbReference type="ARBA" id="ARBA00022737"/>
    </source>
</evidence>
<sequence>MHAKCGSIDNAEHAFSEIRERSMVSWSAMVGGLAQHGHGREAIVVQLDDRRWYISQSHITSVSVLSAYNHAGLVAAAKKYLESMKRSFRIEPLQEHYACMIDILGRAGRLDEAVELANKMPFQAKGPAWGGLLSATRIHKRMMRLGNKLLRCFWLLNLLKNLEPMLSLQTYIRRTWNTVSGDAFYAFSGEFNLILNLVLINLEKTPHCHGIVVSLSPYIDPGLFLYHG</sequence>
<evidence type="ECO:0000313" key="3">
    <source>
        <dbReference type="Proteomes" id="UP001054252"/>
    </source>
</evidence>
<evidence type="ECO:0000313" key="2">
    <source>
        <dbReference type="EMBL" id="GKV00994.1"/>
    </source>
</evidence>
<dbReference type="InterPro" id="IPR002885">
    <property type="entry name" value="PPR_rpt"/>
</dbReference>
<dbReference type="AlphaFoldDB" id="A0AAV5IM71"/>
<dbReference type="NCBIfam" id="TIGR00756">
    <property type="entry name" value="PPR"/>
    <property type="match status" value="1"/>
</dbReference>
<organism evidence="2 3">
    <name type="scientific">Rubroshorea leprosula</name>
    <dbReference type="NCBI Taxonomy" id="152421"/>
    <lineage>
        <taxon>Eukaryota</taxon>
        <taxon>Viridiplantae</taxon>
        <taxon>Streptophyta</taxon>
        <taxon>Embryophyta</taxon>
        <taxon>Tracheophyta</taxon>
        <taxon>Spermatophyta</taxon>
        <taxon>Magnoliopsida</taxon>
        <taxon>eudicotyledons</taxon>
        <taxon>Gunneridae</taxon>
        <taxon>Pentapetalae</taxon>
        <taxon>rosids</taxon>
        <taxon>malvids</taxon>
        <taxon>Malvales</taxon>
        <taxon>Dipterocarpaceae</taxon>
        <taxon>Rubroshorea</taxon>
    </lineage>
</organism>
<keyword evidence="1" id="KW-0677">Repeat</keyword>
<dbReference type="Pfam" id="PF01535">
    <property type="entry name" value="PPR"/>
    <property type="match status" value="3"/>
</dbReference>
<dbReference type="PANTHER" id="PTHR47926:SF530">
    <property type="entry name" value="DYW DOMAIN-CONTAINING PROTEIN"/>
    <property type="match status" value="1"/>
</dbReference>
<dbReference type="InterPro" id="IPR011990">
    <property type="entry name" value="TPR-like_helical_dom_sf"/>
</dbReference>
<dbReference type="PANTHER" id="PTHR47926">
    <property type="entry name" value="PENTATRICOPEPTIDE REPEAT-CONTAINING PROTEIN"/>
    <property type="match status" value="1"/>
</dbReference>
<dbReference type="Gene3D" id="1.25.40.10">
    <property type="entry name" value="Tetratricopeptide repeat domain"/>
    <property type="match status" value="1"/>
</dbReference>
<dbReference type="GO" id="GO:0003723">
    <property type="term" value="F:RNA binding"/>
    <property type="evidence" value="ECO:0007669"/>
    <property type="project" value="InterPro"/>
</dbReference>
<accession>A0AAV5IM71</accession>
<reference evidence="2 3" key="1">
    <citation type="journal article" date="2021" name="Commun. Biol.">
        <title>The genome of Shorea leprosula (Dipterocarpaceae) highlights the ecological relevance of drought in aseasonal tropical rainforests.</title>
        <authorList>
            <person name="Ng K.K.S."/>
            <person name="Kobayashi M.J."/>
            <person name="Fawcett J.A."/>
            <person name="Hatakeyama M."/>
            <person name="Paape T."/>
            <person name="Ng C.H."/>
            <person name="Ang C.C."/>
            <person name="Tnah L.H."/>
            <person name="Lee C.T."/>
            <person name="Nishiyama T."/>
            <person name="Sese J."/>
            <person name="O'Brien M.J."/>
            <person name="Copetti D."/>
            <person name="Mohd Noor M.I."/>
            <person name="Ong R.C."/>
            <person name="Putra M."/>
            <person name="Sireger I.Z."/>
            <person name="Indrioko S."/>
            <person name="Kosugi Y."/>
            <person name="Izuno A."/>
            <person name="Isagi Y."/>
            <person name="Lee S.L."/>
            <person name="Shimizu K.K."/>
        </authorList>
    </citation>
    <scope>NUCLEOTIDE SEQUENCE [LARGE SCALE GENOMIC DNA]</scope>
    <source>
        <strain evidence="2">214</strain>
    </source>
</reference>
<dbReference type="GO" id="GO:0009451">
    <property type="term" value="P:RNA modification"/>
    <property type="evidence" value="ECO:0007669"/>
    <property type="project" value="InterPro"/>
</dbReference>
<gene>
    <name evidence="2" type="ORF">SLEP1_g13596</name>
</gene>
<dbReference type="Proteomes" id="UP001054252">
    <property type="component" value="Unassembled WGS sequence"/>
</dbReference>
<keyword evidence="3" id="KW-1185">Reference proteome</keyword>
<protein>
    <recommendedName>
        <fullName evidence="4">Pentatricopeptide repeat-containing protein</fullName>
    </recommendedName>
</protein>
<dbReference type="EMBL" id="BPVZ01000016">
    <property type="protein sequence ID" value="GKV00994.1"/>
    <property type="molecule type" value="Genomic_DNA"/>
</dbReference>